<sequence length="231" mass="26758">MNKAYNYENVQIGNFLISIGYYLSEYNLSLPTSINLLQQTPLDYKIGDMFGMLSGSFFIIEFKREKQNLKSELEKKQRVKLINYLSVNNPPEKIISRKSHFICYPRFMDKNIDYTLQPYITIDTPQQYPEFDINGISAFLKALLDTNHIGATFNEIKDYIKLLQNCAGDDSSDASGLTSGIFLNFDKNEGIRYIVYDNLNFLTQQIHLKHEMNRGIGESQDNTLSRGRKMR</sequence>
<evidence type="ECO:0008006" key="3">
    <source>
        <dbReference type="Google" id="ProtNLM"/>
    </source>
</evidence>
<reference evidence="2" key="1">
    <citation type="journal article" date="2019" name="Int. J. Syst. Evol. Microbiol.">
        <title>The Global Catalogue of Microorganisms (GCM) 10K type strain sequencing project: providing services to taxonomists for standard genome sequencing and annotation.</title>
        <authorList>
            <consortium name="The Broad Institute Genomics Platform"/>
            <consortium name="The Broad Institute Genome Sequencing Center for Infectious Disease"/>
            <person name="Wu L."/>
            <person name="Ma J."/>
        </authorList>
    </citation>
    <scope>NUCLEOTIDE SEQUENCE [LARGE SCALE GENOMIC DNA]</scope>
    <source>
        <strain evidence="2">JCM 16722</strain>
    </source>
</reference>
<keyword evidence="2" id="KW-1185">Reference proteome</keyword>
<comment type="caution">
    <text evidence="1">The sequence shown here is derived from an EMBL/GenBank/DDBJ whole genome shotgun (WGS) entry which is preliminary data.</text>
</comment>
<gene>
    <name evidence="1" type="ORF">GCM10022218_02260</name>
</gene>
<evidence type="ECO:0000313" key="2">
    <source>
        <dbReference type="Proteomes" id="UP001500167"/>
    </source>
</evidence>
<name>A0ABP7ZQU4_9SPHI</name>
<dbReference type="EMBL" id="BAAAZK010000002">
    <property type="protein sequence ID" value="GAA4168032.1"/>
    <property type="molecule type" value="Genomic_DNA"/>
</dbReference>
<accession>A0ABP7ZQU4</accession>
<evidence type="ECO:0000313" key="1">
    <source>
        <dbReference type="EMBL" id="GAA4168032.1"/>
    </source>
</evidence>
<proteinExistence type="predicted"/>
<dbReference type="RefSeq" id="WP_346083736.1">
    <property type="nucleotide sequence ID" value="NZ_BAAAZK010000002.1"/>
</dbReference>
<organism evidence="1 2">
    <name type="scientific">Sphingobacterium ginsenosidimutans</name>
    <dbReference type="NCBI Taxonomy" id="687845"/>
    <lineage>
        <taxon>Bacteria</taxon>
        <taxon>Pseudomonadati</taxon>
        <taxon>Bacteroidota</taxon>
        <taxon>Sphingobacteriia</taxon>
        <taxon>Sphingobacteriales</taxon>
        <taxon>Sphingobacteriaceae</taxon>
        <taxon>Sphingobacterium</taxon>
    </lineage>
</organism>
<dbReference type="Proteomes" id="UP001500167">
    <property type="component" value="Unassembled WGS sequence"/>
</dbReference>
<protein>
    <recommendedName>
        <fullName evidence="3">NERD domain-containing protein</fullName>
    </recommendedName>
</protein>